<dbReference type="PANTHER" id="PTHR44269">
    <property type="entry name" value="DEHYDROGENASE/REDUCTASE SDR FAMILY MEMBER 7-RELATED"/>
    <property type="match status" value="1"/>
</dbReference>
<evidence type="ECO:0000313" key="3">
    <source>
        <dbReference type="EMBL" id="KAJ8788341.1"/>
    </source>
</evidence>
<evidence type="ECO:0000256" key="1">
    <source>
        <dbReference type="RuleBase" id="RU000363"/>
    </source>
</evidence>
<comment type="caution">
    <text evidence="3">The sequence shown here is derived from an EMBL/GenBank/DDBJ whole genome shotgun (WGS) entry which is preliminary data.</text>
</comment>
<keyword evidence="2" id="KW-0732">Signal</keyword>
<dbReference type="InterPro" id="IPR036291">
    <property type="entry name" value="NAD(P)-bd_dom_sf"/>
</dbReference>
<feature type="signal peptide" evidence="2">
    <location>
        <begin position="1"/>
        <end position="21"/>
    </location>
</feature>
<keyword evidence="4" id="KW-1185">Reference proteome</keyword>
<dbReference type="PANTHER" id="PTHR44269:SF1">
    <property type="entry name" value="DEHYDROGENASE_REDUCTASE SDR FAMILY MEMBER 7"/>
    <property type="match status" value="1"/>
</dbReference>
<dbReference type="EMBL" id="JAIQCJ010001624">
    <property type="protein sequence ID" value="KAJ8788341.1"/>
    <property type="molecule type" value="Genomic_DNA"/>
</dbReference>
<evidence type="ECO:0000313" key="4">
    <source>
        <dbReference type="Proteomes" id="UP001159641"/>
    </source>
</evidence>
<gene>
    <name evidence="3" type="ORF">J1605_000397</name>
</gene>
<proteinExistence type="inferred from homology"/>
<organism evidence="3 4">
    <name type="scientific">Eschrichtius robustus</name>
    <name type="common">California gray whale</name>
    <name type="synonym">Eschrichtius gibbosus</name>
    <dbReference type="NCBI Taxonomy" id="9764"/>
    <lineage>
        <taxon>Eukaryota</taxon>
        <taxon>Metazoa</taxon>
        <taxon>Chordata</taxon>
        <taxon>Craniata</taxon>
        <taxon>Vertebrata</taxon>
        <taxon>Euteleostomi</taxon>
        <taxon>Mammalia</taxon>
        <taxon>Eutheria</taxon>
        <taxon>Laurasiatheria</taxon>
        <taxon>Artiodactyla</taxon>
        <taxon>Whippomorpha</taxon>
        <taxon>Cetacea</taxon>
        <taxon>Mysticeti</taxon>
        <taxon>Eschrichtiidae</taxon>
        <taxon>Eschrichtius</taxon>
    </lineage>
</organism>
<dbReference type="PRINTS" id="PR00080">
    <property type="entry name" value="SDRFAMILY"/>
</dbReference>
<dbReference type="Gene3D" id="3.40.50.720">
    <property type="entry name" value="NAD(P)-binding Rossmann-like Domain"/>
    <property type="match status" value="1"/>
</dbReference>
<feature type="chain" id="PRO_5044235417" description="Dehydrogenase/reductase SDR family member 7" evidence="2">
    <location>
        <begin position="22"/>
        <end position="267"/>
    </location>
</feature>
<dbReference type="SUPFAM" id="SSF51735">
    <property type="entry name" value="NAD(P)-binding Rossmann-fold domains"/>
    <property type="match status" value="1"/>
</dbReference>
<evidence type="ECO:0000256" key="2">
    <source>
        <dbReference type="SAM" id="SignalP"/>
    </source>
</evidence>
<dbReference type="Proteomes" id="UP001159641">
    <property type="component" value="Unassembled WGS sequence"/>
</dbReference>
<evidence type="ECO:0008006" key="5">
    <source>
        <dbReference type="Google" id="ProtNLM"/>
    </source>
</evidence>
<accession>A0AB34H9A1</accession>
<dbReference type="InterPro" id="IPR002347">
    <property type="entry name" value="SDR_fam"/>
</dbReference>
<dbReference type="AlphaFoldDB" id="A0AB34H9A1"/>
<sequence>MSWNLLLWLLALCALLALVVQLVCFLRADGDLTLLWAEWQGRRPEWELTDMVVWVTGASSGIGEELAYQLSKLGVSLVLSARRVHELERVKRRCLENGNLKGKDILILPLDLTNRSSHEMATKAVLQEFGKIDILVNNGGVSQRSLCVDTSLDVYKELIEVNYLGTVSLTKCVLPHMIERKQGKIVTVTSLLGVVCAPLSAGYCASKHALQVRLPKLNSDRTDLNVYMGHMAFTARDHWNWVVMYGDRERPKEISGRRLTQKMLKKT</sequence>
<dbReference type="InterPro" id="IPR053011">
    <property type="entry name" value="SDR_family_member_7"/>
</dbReference>
<reference evidence="3 4" key="1">
    <citation type="submission" date="2022-11" db="EMBL/GenBank/DDBJ databases">
        <title>Whole genome sequence of Eschrichtius robustus ER-17-0199.</title>
        <authorList>
            <person name="Bruniche-Olsen A."/>
            <person name="Black A.N."/>
            <person name="Fields C.J."/>
            <person name="Walden K."/>
            <person name="Dewoody J.A."/>
        </authorList>
    </citation>
    <scope>NUCLEOTIDE SEQUENCE [LARGE SCALE GENOMIC DNA]</scope>
    <source>
        <strain evidence="3">ER-17-0199</strain>
        <tissue evidence="3">Blubber</tissue>
    </source>
</reference>
<dbReference type="PRINTS" id="PR00081">
    <property type="entry name" value="GDHRDH"/>
</dbReference>
<name>A0AB34H9A1_ESCRO</name>
<protein>
    <recommendedName>
        <fullName evidence="5">Dehydrogenase/reductase SDR family member 7</fullName>
    </recommendedName>
</protein>
<comment type="similarity">
    <text evidence="1">Belongs to the short-chain dehydrogenases/reductases (SDR) family.</text>
</comment>
<dbReference type="Pfam" id="PF00106">
    <property type="entry name" value="adh_short"/>
    <property type="match status" value="1"/>
</dbReference>